<evidence type="ECO:0000256" key="1">
    <source>
        <dbReference type="SAM" id="MobiDB-lite"/>
    </source>
</evidence>
<dbReference type="RefSeq" id="WP_074919296.1">
    <property type="nucleotide sequence ID" value="NZ_FOXK01000026.1"/>
</dbReference>
<evidence type="ECO:0000313" key="2">
    <source>
        <dbReference type="EMBL" id="SFQ51567.1"/>
    </source>
</evidence>
<dbReference type="Proteomes" id="UP000182025">
    <property type="component" value="Unassembled WGS sequence"/>
</dbReference>
<dbReference type="EMBL" id="FOXK01000026">
    <property type="protein sequence ID" value="SFQ51567.1"/>
    <property type="molecule type" value="Genomic_DNA"/>
</dbReference>
<sequence length="154" mass="17211">MDMKQQLDKMFEEREARQRAKKDEADTKASAESARRNAWLTFINTTLEPALKDFARTLTAKGVEVETGIDNVSPVVGGWVSMLVASTDRSVKWQASSLRIACLDTIKFTGEVWGRKSKTPFSHAPVKGSIEYANREMVESQLLAFAEKVIRAAE</sequence>
<dbReference type="AlphaFoldDB" id="A0A1I5Z624"/>
<accession>A0A1I5Z624</accession>
<gene>
    <name evidence="2" type="ORF">SAMN05216177_1266</name>
</gene>
<name>A0A1I5Z624_9GAMM</name>
<organism evidence="2 3">
    <name type="scientific">Ectopseudomonas toyotomiensis</name>
    <dbReference type="NCBI Taxonomy" id="554344"/>
    <lineage>
        <taxon>Bacteria</taxon>
        <taxon>Pseudomonadati</taxon>
        <taxon>Pseudomonadota</taxon>
        <taxon>Gammaproteobacteria</taxon>
        <taxon>Pseudomonadales</taxon>
        <taxon>Pseudomonadaceae</taxon>
        <taxon>Ectopseudomonas</taxon>
    </lineage>
</organism>
<evidence type="ECO:0000313" key="3">
    <source>
        <dbReference type="Proteomes" id="UP000182025"/>
    </source>
</evidence>
<protein>
    <submittedName>
        <fullName evidence="2">Uncharacterized protein</fullName>
    </submittedName>
</protein>
<keyword evidence="3" id="KW-1185">Reference proteome</keyword>
<reference evidence="3" key="1">
    <citation type="submission" date="2016-10" db="EMBL/GenBank/DDBJ databases">
        <authorList>
            <person name="Varghese N."/>
            <person name="Submissions S."/>
        </authorList>
    </citation>
    <scope>NUCLEOTIDE SEQUENCE [LARGE SCALE GENOMIC DNA]</scope>
    <source>
        <strain evidence="3">JCM 15604</strain>
    </source>
</reference>
<feature type="region of interest" description="Disordered" evidence="1">
    <location>
        <begin position="1"/>
        <end position="30"/>
    </location>
</feature>
<proteinExistence type="predicted"/>